<keyword evidence="2" id="KW-1185">Reference proteome</keyword>
<protein>
    <submittedName>
        <fullName evidence="1">Putative lipoprotein</fullName>
    </submittedName>
</protein>
<dbReference type="RefSeq" id="WP_007193750.1">
    <property type="nucleotide sequence ID" value="NZ_AFWV01000009.1"/>
</dbReference>
<accession>F9UD75</accession>
<proteinExistence type="predicted"/>
<dbReference type="eggNOG" id="COG2010">
    <property type="taxonomic scope" value="Bacteria"/>
</dbReference>
<gene>
    <name evidence="1" type="ORF">ThimaDRAFT_2878</name>
</gene>
<organism evidence="1 2">
    <name type="scientific">Thiocapsa marina 5811</name>
    <dbReference type="NCBI Taxonomy" id="768671"/>
    <lineage>
        <taxon>Bacteria</taxon>
        <taxon>Pseudomonadati</taxon>
        <taxon>Pseudomonadota</taxon>
        <taxon>Gammaproteobacteria</taxon>
        <taxon>Chromatiales</taxon>
        <taxon>Chromatiaceae</taxon>
        <taxon>Thiocapsa</taxon>
    </lineage>
</organism>
<sequence>MTTRYCMLLCAAVASNTIAGGESEPLPLKARILSNETAHIPAQCYTKTEDVRGDVHNPCYACHTPSDAPNYLNDGDLQLAYDFPLPAERNPWRNLFEDRREAVQALSDDEILDYIRRSNYLDDDGNIIPAVTLASVPPDWDYDDNGQWEGFVPDAYLKFDAEGFDRAPDGTLTGWRAFAYYPFLGSFWPTNGSTDDVMIRLPEPFRRNTDGEMDLSVYKTNLAIVEALVREADVVIDPVDEIGLGGVDLDKDGSLGVARKVVYDWAPLEGRSMWYVGQALAEQRAGRAHLAARLYPEGTEFLHTVRYIETEGPVGYGESVKIGDNRLSARMKEVRYARKRYWMSYARLESRMAGELKEKHDFPDRIRTVRGNLEAGVSNDQGWVYAAMIEDADGALRPQSYEELVFCVGCHSGIGATTDSSFAFPRKLDADGYRRGWYHWSQRGLRGLHEPVRRDGRPEYAFYLETNRAGDELRENEEVRARFFTAEGDVIPERLDALRQDIAELLYASPERALALNKAYRVIVQEQGFVFGRDATVAPVGNVHEVVEGGKATGVQEAVSGL</sequence>
<reference evidence="1 2" key="1">
    <citation type="submission" date="2011-06" db="EMBL/GenBank/DDBJ databases">
        <title>The draft genome of Thiocapsa marina 5811.</title>
        <authorList>
            <consortium name="US DOE Joint Genome Institute (JGI-PGF)"/>
            <person name="Lucas S."/>
            <person name="Han J."/>
            <person name="Cheng J.-F."/>
            <person name="Goodwin L."/>
            <person name="Pitluck S."/>
            <person name="Peters L."/>
            <person name="Land M.L."/>
            <person name="Hauser L."/>
            <person name="Vogl K."/>
            <person name="Liu Z."/>
            <person name="Imhoff J."/>
            <person name="Thiel V."/>
            <person name="Frigaard N.-U."/>
            <person name="Bryant D."/>
            <person name="Woyke T.J."/>
        </authorList>
    </citation>
    <scope>NUCLEOTIDE SEQUENCE [LARGE SCALE GENOMIC DNA]</scope>
    <source>
        <strain evidence="1 2">5811</strain>
    </source>
</reference>
<dbReference type="STRING" id="768671.ThimaDRAFT_2878"/>
<dbReference type="AlphaFoldDB" id="F9UD75"/>
<dbReference type="OrthoDB" id="8692at2"/>
<evidence type="ECO:0000313" key="2">
    <source>
        <dbReference type="Proteomes" id="UP000005459"/>
    </source>
</evidence>
<evidence type="ECO:0000313" key="1">
    <source>
        <dbReference type="EMBL" id="EGV17819.1"/>
    </source>
</evidence>
<dbReference type="PATRIC" id="fig|768671.3.peg.3044"/>
<name>F9UD75_9GAMM</name>
<keyword evidence="1" id="KW-0449">Lipoprotein</keyword>
<dbReference type="EMBL" id="AFWV01000009">
    <property type="protein sequence ID" value="EGV17819.1"/>
    <property type="molecule type" value="Genomic_DNA"/>
</dbReference>
<dbReference type="Proteomes" id="UP000005459">
    <property type="component" value="Unassembled WGS sequence"/>
</dbReference>